<dbReference type="EMBL" id="KE524792">
    <property type="protein sequence ID" value="KFB36739.1"/>
    <property type="molecule type" value="Genomic_DNA"/>
</dbReference>
<name>A0A084VFJ5_ANOSI</name>
<sequence length="65" mass="7511">MDTYLSHRQEQRFRKPAHNGDTNCCSHTQLDRPAPNPKPPPIPPVPFHQVSPNEWQQAPILFMNP</sequence>
<dbReference type="EMBL" id="ATLV01012423">
    <property type="status" value="NOT_ANNOTATED_CDS"/>
    <property type="molecule type" value="Genomic_DNA"/>
</dbReference>
<feature type="region of interest" description="Disordered" evidence="1">
    <location>
        <begin position="1"/>
        <end position="50"/>
    </location>
</feature>
<proteinExistence type="predicted"/>
<protein>
    <submittedName>
        <fullName evidence="2 3">Uncharacterized protein</fullName>
    </submittedName>
</protein>
<feature type="compositionally biased region" description="Basic and acidic residues" evidence="1">
    <location>
        <begin position="1"/>
        <end position="13"/>
    </location>
</feature>
<dbReference type="VEuPathDB" id="VectorBase:ASIC003901"/>
<evidence type="ECO:0000313" key="4">
    <source>
        <dbReference type="Proteomes" id="UP000030765"/>
    </source>
</evidence>
<dbReference type="AlphaFoldDB" id="A0A084VFJ5"/>
<evidence type="ECO:0000256" key="1">
    <source>
        <dbReference type="SAM" id="MobiDB-lite"/>
    </source>
</evidence>
<reference evidence="3" key="2">
    <citation type="submission" date="2020-05" db="UniProtKB">
        <authorList>
            <consortium name="EnsemblMetazoa"/>
        </authorList>
    </citation>
    <scope>IDENTIFICATION</scope>
</reference>
<evidence type="ECO:0000313" key="2">
    <source>
        <dbReference type="EMBL" id="KFB36739.1"/>
    </source>
</evidence>
<keyword evidence="4" id="KW-1185">Reference proteome</keyword>
<accession>A0A084VFJ5</accession>
<organism evidence="2">
    <name type="scientific">Anopheles sinensis</name>
    <name type="common">Mosquito</name>
    <dbReference type="NCBI Taxonomy" id="74873"/>
    <lineage>
        <taxon>Eukaryota</taxon>
        <taxon>Metazoa</taxon>
        <taxon>Ecdysozoa</taxon>
        <taxon>Arthropoda</taxon>
        <taxon>Hexapoda</taxon>
        <taxon>Insecta</taxon>
        <taxon>Pterygota</taxon>
        <taxon>Neoptera</taxon>
        <taxon>Endopterygota</taxon>
        <taxon>Diptera</taxon>
        <taxon>Nematocera</taxon>
        <taxon>Culicoidea</taxon>
        <taxon>Culicidae</taxon>
        <taxon>Anophelinae</taxon>
        <taxon>Anopheles</taxon>
    </lineage>
</organism>
<evidence type="ECO:0000313" key="3">
    <source>
        <dbReference type="EnsemblMetazoa" id="ASIC003901-PA"/>
    </source>
</evidence>
<dbReference type="EnsemblMetazoa" id="ASIC003901-RA">
    <property type="protein sequence ID" value="ASIC003901-PA"/>
    <property type="gene ID" value="ASIC003901"/>
</dbReference>
<dbReference type="Proteomes" id="UP000030765">
    <property type="component" value="Unassembled WGS sequence"/>
</dbReference>
<gene>
    <name evidence="2" type="ORF">ZHAS_00003901</name>
</gene>
<reference evidence="2 4" key="1">
    <citation type="journal article" date="2014" name="BMC Genomics">
        <title>Genome sequence of Anopheles sinensis provides insight into genetics basis of mosquito competence for malaria parasites.</title>
        <authorList>
            <person name="Zhou D."/>
            <person name="Zhang D."/>
            <person name="Ding G."/>
            <person name="Shi L."/>
            <person name="Hou Q."/>
            <person name="Ye Y."/>
            <person name="Xu Y."/>
            <person name="Zhou H."/>
            <person name="Xiong C."/>
            <person name="Li S."/>
            <person name="Yu J."/>
            <person name="Hong S."/>
            <person name="Yu X."/>
            <person name="Zou P."/>
            <person name="Chen C."/>
            <person name="Chang X."/>
            <person name="Wang W."/>
            <person name="Lv Y."/>
            <person name="Sun Y."/>
            <person name="Ma L."/>
            <person name="Shen B."/>
            <person name="Zhu C."/>
        </authorList>
    </citation>
    <scope>NUCLEOTIDE SEQUENCE [LARGE SCALE GENOMIC DNA]</scope>
</reference>
<feature type="compositionally biased region" description="Pro residues" evidence="1">
    <location>
        <begin position="34"/>
        <end position="46"/>
    </location>
</feature>